<feature type="region of interest" description="Disordered" evidence="1">
    <location>
        <begin position="30"/>
        <end position="64"/>
    </location>
</feature>
<dbReference type="InParanoid" id="A0A3B3HK70"/>
<feature type="compositionally biased region" description="Polar residues" evidence="1">
    <location>
        <begin position="30"/>
        <end position="40"/>
    </location>
</feature>
<proteinExistence type="predicted"/>
<evidence type="ECO:0000313" key="3">
    <source>
        <dbReference type="Proteomes" id="UP000001038"/>
    </source>
</evidence>
<sequence length="64" mass="7052">ILIVIVFCVVCLLLLLAFFYAFCFHFSISSSQKDSNTGNECSLDPEDATYKHSSSDNQSVGNVI</sequence>
<accession>A0A3B3HK70</accession>
<evidence type="ECO:0000313" key="2">
    <source>
        <dbReference type="Ensembl" id="ENSORLP00000031700.1"/>
    </source>
</evidence>
<dbReference type="AlphaFoldDB" id="A0A3B3HK70"/>
<dbReference type="GeneTree" id="ENSGT00940000177027"/>
<name>A0A3B3HK70_ORYLA</name>
<dbReference type="Bgee" id="ENSORLG00000030317">
    <property type="expression patterns" value="Expressed in brain and 6 other cell types or tissues"/>
</dbReference>
<dbReference type="Ensembl" id="ENSORLT00000027804.1">
    <property type="protein sequence ID" value="ENSORLP00000031700.1"/>
    <property type="gene ID" value="ENSORLG00000030317.1"/>
</dbReference>
<feature type="compositionally biased region" description="Polar residues" evidence="1">
    <location>
        <begin position="55"/>
        <end position="64"/>
    </location>
</feature>
<protein>
    <submittedName>
        <fullName evidence="2">Si:ch73-208h1.4</fullName>
    </submittedName>
</protein>
<reference evidence="2" key="2">
    <citation type="submission" date="2025-08" db="UniProtKB">
        <authorList>
            <consortium name="Ensembl"/>
        </authorList>
    </citation>
    <scope>IDENTIFICATION</scope>
    <source>
        <strain evidence="2">Hd-rR</strain>
    </source>
</reference>
<keyword evidence="3" id="KW-1185">Reference proteome</keyword>
<dbReference type="Proteomes" id="UP000001038">
    <property type="component" value="Chromosome 10"/>
</dbReference>
<reference evidence="2" key="3">
    <citation type="submission" date="2025-09" db="UniProtKB">
        <authorList>
            <consortium name="Ensembl"/>
        </authorList>
    </citation>
    <scope>IDENTIFICATION</scope>
    <source>
        <strain evidence="2">Hd-rR</strain>
    </source>
</reference>
<evidence type="ECO:0000256" key="1">
    <source>
        <dbReference type="SAM" id="MobiDB-lite"/>
    </source>
</evidence>
<organism evidence="2 3">
    <name type="scientific">Oryzias latipes</name>
    <name type="common">Japanese rice fish</name>
    <name type="synonym">Japanese killifish</name>
    <dbReference type="NCBI Taxonomy" id="8090"/>
    <lineage>
        <taxon>Eukaryota</taxon>
        <taxon>Metazoa</taxon>
        <taxon>Chordata</taxon>
        <taxon>Craniata</taxon>
        <taxon>Vertebrata</taxon>
        <taxon>Euteleostomi</taxon>
        <taxon>Actinopterygii</taxon>
        <taxon>Neopterygii</taxon>
        <taxon>Teleostei</taxon>
        <taxon>Neoteleostei</taxon>
        <taxon>Acanthomorphata</taxon>
        <taxon>Ovalentaria</taxon>
        <taxon>Atherinomorphae</taxon>
        <taxon>Beloniformes</taxon>
        <taxon>Adrianichthyidae</taxon>
        <taxon>Oryziinae</taxon>
        <taxon>Oryzias</taxon>
    </lineage>
</organism>
<reference evidence="2 3" key="1">
    <citation type="journal article" date="2007" name="Nature">
        <title>The medaka draft genome and insights into vertebrate genome evolution.</title>
        <authorList>
            <person name="Kasahara M."/>
            <person name="Naruse K."/>
            <person name="Sasaki S."/>
            <person name="Nakatani Y."/>
            <person name="Qu W."/>
            <person name="Ahsan B."/>
            <person name="Yamada T."/>
            <person name="Nagayasu Y."/>
            <person name="Doi K."/>
            <person name="Kasai Y."/>
            <person name="Jindo T."/>
            <person name="Kobayashi D."/>
            <person name="Shimada A."/>
            <person name="Toyoda A."/>
            <person name="Kuroki Y."/>
            <person name="Fujiyama A."/>
            <person name="Sasaki T."/>
            <person name="Shimizu A."/>
            <person name="Asakawa S."/>
            <person name="Shimizu N."/>
            <person name="Hashimoto S."/>
            <person name="Yang J."/>
            <person name="Lee Y."/>
            <person name="Matsushima K."/>
            <person name="Sugano S."/>
            <person name="Sakaizumi M."/>
            <person name="Narita T."/>
            <person name="Ohishi K."/>
            <person name="Haga S."/>
            <person name="Ohta F."/>
            <person name="Nomoto H."/>
            <person name="Nogata K."/>
            <person name="Morishita T."/>
            <person name="Endo T."/>
            <person name="Shin-I T."/>
            <person name="Takeda H."/>
            <person name="Morishita S."/>
            <person name="Kohara Y."/>
        </authorList>
    </citation>
    <scope>NUCLEOTIDE SEQUENCE [LARGE SCALE GENOMIC DNA]</scope>
    <source>
        <strain evidence="2 3">Hd-rR</strain>
    </source>
</reference>